<dbReference type="GO" id="GO:0008757">
    <property type="term" value="F:S-adenosylmethionine-dependent methyltransferase activity"/>
    <property type="evidence" value="ECO:0007669"/>
    <property type="project" value="InterPro"/>
</dbReference>
<gene>
    <name evidence="2" type="ORF">HPB48_022567</name>
</gene>
<dbReference type="AlphaFoldDB" id="A0A9J6H2T5"/>
<organism evidence="2 3">
    <name type="scientific">Haemaphysalis longicornis</name>
    <name type="common">Bush tick</name>
    <dbReference type="NCBI Taxonomy" id="44386"/>
    <lineage>
        <taxon>Eukaryota</taxon>
        <taxon>Metazoa</taxon>
        <taxon>Ecdysozoa</taxon>
        <taxon>Arthropoda</taxon>
        <taxon>Chelicerata</taxon>
        <taxon>Arachnida</taxon>
        <taxon>Acari</taxon>
        <taxon>Parasitiformes</taxon>
        <taxon>Ixodida</taxon>
        <taxon>Ixodoidea</taxon>
        <taxon>Ixodidae</taxon>
        <taxon>Haemaphysalinae</taxon>
        <taxon>Haemaphysalis</taxon>
    </lineage>
</organism>
<sequence>MHLDVGCGPANIFQEHVRPRLRTCRRVVPVDHPPYMLEYATINCRHPEVTFDLIFIKQGDPQHILDLHDSFDRIFVCPHFPLRLELDQGLPQRL</sequence>
<evidence type="ECO:0000313" key="3">
    <source>
        <dbReference type="Proteomes" id="UP000821853"/>
    </source>
</evidence>
<dbReference type="Gene3D" id="3.40.50.150">
    <property type="entry name" value="Vaccinia Virus protein VP39"/>
    <property type="match status" value="1"/>
</dbReference>
<dbReference type="Pfam" id="PF08241">
    <property type="entry name" value="Methyltransf_11"/>
    <property type="match status" value="1"/>
</dbReference>
<dbReference type="Proteomes" id="UP000821853">
    <property type="component" value="Chromosome 9"/>
</dbReference>
<feature type="domain" description="Methyltransferase type 11" evidence="1">
    <location>
        <begin position="3"/>
        <end position="76"/>
    </location>
</feature>
<evidence type="ECO:0000313" key="2">
    <source>
        <dbReference type="EMBL" id="KAH9382074.1"/>
    </source>
</evidence>
<reference evidence="2 3" key="1">
    <citation type="journal article" date="2020" name="Cell">
        <title>Large-Scale Comparative Analyses of Tick Genomes Elucidate Their Genetic Diversity and Vector Capacities.</title>
        <authorList>
            <consortium name="Tick Genome and Microbiome Consortium (TIGMIC)"/>
            <person name="Jia N."/>
            <person name="Wang J."/>
            <person name="Shi W."/>
            <person name="Du L."/>
            <person name="Sun Y."/>
            <person name="Zhan W."/>
            <person name="Jiang J.F."/>
            <person name="Wang Q."/>
            <person name="Zhang B."/>
            <person name="Ji P."/>
            <person name="Bell-Sakyi L."/>
            <person name="Cui X.M."/>
            <person name="Yuan T.T."/>
            <person name="Jiang B.G."/>
            <person name="Yang W.F."/>
            <person name="Lam T.T."/>
            <person name="Chang Q.C."/>
            <person name="Ding S.J."/>
            <person name="Wang X.J."/>
            <person name="Zhu J.G."/>
            <person name="Ruan X.D."/>
            <person name="Zhao L."/>
            <person name="Wei J.T."/>
            <person name="Ye R.Z."/>
            <person name="Que T.C."/>
            <person name="Du C.H."/>
            <person name="Zhou Y.H."/>
            <person name="Cheng J.X."/>
            <person name="Dai P.F."/>
            <person name="Guo W.B."/>
            <person name="Han X.H."/>
            <person name="Huang E.J."/>
            <person name="Li L.F."/>
            <person name="Wei W."/>
            <person name="Gao Y.C."/>
            <person name="Liu J.Z."/>
            <person name="Shao H.Z."/>
            <person name="Wang X."/>
            <person name="Wang C.C."/>
            <person name="Yang T.C."/>
            <person name="Huo Q.B."/>
            <person name="Li W."/>
            <person name="Chen H.Y."/>
            <person name="Chen S.E."/>
            <person name="Zhou L.G."/>
            <person name="Ni X.B."/>
            <person name="Tian J.H."/>
            <person name="Sheng Y."/>
            <person name="Liu T."/>
            <person name="Pan Y.S."/>
            <person name="Xia L.Y."/>
            <person name="Li J."/>
            <person name="Zhao F."/>
            <person name="Cao W.C."/>
        </authorList>
    </citation>
    <scope>NUCLEOTIDE SEQUENCE [LARGE SCALE GENOMIC DNA]</scope>
    <source>
        <strain evidence="2">HaeL-2018</strain>
    </source>
</reference>
<comment type="caution">
    <text evidence="2">The sequence shown here is derived from an EMBL/GenBank/DDBJ whole genome shotgun (WGS) entry which is preliminary data.</text>
</comment>
<proteinExistence type="predicted"/>
<keyword evidence="3" id="KW-1185">Reference proteome</keyword>
<dbReference type="InterPro" id="IPR029063">
    <property type="entry name" value="SAM-dependent_MTases_sf"/>
</dbReference>
<dbReference type="VEuPathDB" id="VectorBase:HLOH_065221"/>
<dbReference type="InterPro" id="IPR013216">
    <property type="entry name" value="Methyltransf_11"/>
</dbReference>
<dbReference type="CDD" id="cd02440">
    <property type="entry name" value="AdoMet_MTases"/>
    <property type="match status" value="1"/>
</dbReference>
<evidence type="ECO:0000259" key="1">
    <source>
        <dbReference type="Pfam" id="PF08241"/>
    </source>
</evidence>
<dbReference type="EMBL" id="JABSTR010000011">
    <property type="protein sequence ID" value="KAH9382074.1"/>
    <property type="molecule type" value="Genomic_DNA"/>
</dbReference>
<protein>
    <recommendedName>
        <fullName evidence="1">Methyltransferase type 11 domain-containing protein</fullName>
    </recommendedName>
</protein>
<accession>A0A9J6H2T5</accession>
<dbReference type="SUPFAM" id="SSF53335">
    <property type="entry name" value="S-adenosyl-L-methionine-dependent methyltransferases"/>
    <property type="match status" value="1"/>
</dbReference>
<name>A0A9J6H2T5_HAELO</name>